<evidence type="ECO:0000256" key="1">
    <source>
        <dbReference type="ARBA" id="ARBA00004496"/>
    </source>
</evidence>
<accession>A0A7K0CYM3</accession>
<keyword evidence="3" id="KW-0963">Cytoplasm</keyword>
<evidence type="ECO:0008006" key="7">
    <source>
        <dbReference type="Google" id="ProtNLM"/>
    </source>
</evidence>
<dbReference type="EMBL" id="WEGK01000003">
    <property type="protein sequence ID" value="MQY18579.1"/>
    <property type="molecule type" value="Genomic_DNA"/>
</dbReference>
<gene>
    <name evidence="5" type="ORF">NRB20_16580</name>
</gene>
<comment type="caution">
    <text evidence="5">The sequence shown here is derived from an EMBL/GenBank/DDBJ whole genome shotgun (WGS) entry which is preliminary data.</text>
</comment>
<evidence type="ECO:0000256" key="2">
    <source>
        <dbReference type="ARBA" id="ARBA00006411"/>
    </source>
</evidence>
<comment type="subcellular location">
    <subcellularLocation>
        <location evidence="1">Cytoplasm</location>
    </subcellularLocation>
</comment>
<evidence type="ECO:0000313" key="6">
    <source>
        <dbReference type="Proteomes" id="UP000438448"/>
    </source>
</evidence>
<evidence type="ECO:0000256" key="3">
    <source>
        <dbReference type="ARBA" id="ARBA00022490"/>
    </source>
</evidence>
<evidence type="ECO:0000313" key="5">
    <source>
        <dbReference type="EMBL" id="MQY18579.1"/>
    </source>
</evidence>
<organism evidence="5 6">
    <name type="scientific">Nocardia macrotermitis</name>
    <dbReference type="NCBI Taxonomy" id="2585198"/>
    <lineage>
        <taxon>Bacteria</taxon>
        <taxon>Bacillati</taxon>
        <taxon>Actinomycetota</taxon>
        <taxon>Actinomycetes</taxon>
        <taxon>Mycobacteriales</taxon>
        <taxon>Nocardiaceae</taxon>
        <taxon>Nocardia</taxon>
    </lineage>
</organism>
<dbReference type="Proteomes" id="UP000438448">
    <property type="component" value="Unassembled WGS sequence"/>
</dbReference>
<keyword evidence="6" id="KW-1185">Reference proteome</keyword>
<protein>
    <recommendedName>
        <fullName evidence="7">ESX secretion-associated protein EspG</fullName>
    </recommendedName>
</protein>
<keyword evidence="4" id="KW-0143">Chaperone</keyword>
<evidence type="ECO:0000256" key="4">
    <source>
        <dbReference type="ARBA" id="ARBA00023186"/>
    </source>
</evidence>
<dbReference type="RefSeq" id="WP_194289761.1">
    <property type="nucleotide sequence ID" value="NZ_WEGK01000003.1"/>
</dbReference>
<comment type="similarity">
    <text evidence="2">Belongs to the EspG family.</text>
</comment>
<dbReference type="AlphaFoldDB" id="A0A7K0CYM3"/>
<sequence length="252" mass="28365">MANAWKLTQLEFLLAWQALGRDRMPYPIEYRSDVEVRADLDPDYAAAARKLADLSQDNDDLYRALETLAQPRAHVMVFGVRRDGRDRLVRMHAGIADGRSSLLVQEPGDEFDTVGDIRVYSHAGNGAIGRLVSLMPPVRPGTGHGVSINRLDLDPPETWSAADRNSPREQVVRFLRRPYQTRVEIKVDQGPALDGWQESGTYLQVVDFVDDGRYLLTVGNRLEASPLTADKLQASVQQLVDRILQEQRSAMW</sequence>
<dbReference type="InterPro" id="IPR025734">
    <property type="entry name" value="EspG"/>
</dbReference>
<dbReference type="Pfam" id="PF14011">
    <property type="entry name" value="ESX-1_EspG"/>
    <property type="match status" value="1"/>
</dbReference>
<name>A0A7K0CYM3_9NOCA</name>
<proteinExistence type="inferred from homology"/>
<reference evidence="5 6" key="1">
    <citation type="submission" date="2019-10" db="EMBL/GenBank/DDBJ databases">
        <title>Nocardia macrotermitis sp. nov. and Nocardia aurantia sp. nov., isolated from the gut of fungus growing-termite Macrotermes natalensis.</title>
        <authorList>
            <person name="Benndorf R."/>
            <person name="Schwitalla J."/>
            <person name="Martin K."/>
            <person name="De Beer W."/>
            <person name="Kaster A.-K."/>
            <person name="Vollmers J."/>
            <person name="Poulsen M."/>
            <person name="Beemelmanns C."/>
        </authorList>
    </citation>
    <scope>NUCLEOTIDE SEQUENCE [LARGE SCALE GENOMIC DNA]</scope>
    <source>
        <strain evidence="5 6">RB20</strain>
    </source>
</reference>